<sequence length="317" mass="33346">MRASFVASIVLAVSTALVALVGPVSAAPLPVPHDITVGVRAEAANPGGSLPDSNDWSCKPTAEHPRPVVLVHATFLNRQVNWSTYVPLLRNEGYCVFALTYGTIPGTAWPLSAIGGIGSMKDSAHQLGAFVDDVLAATGADKVDVVAHSQGTLMPNYYVKFLGGAAKVDKYVSLTPLWRGGGQSPAVDDPEIGAPYALDPAQRELIGRACAACLEMEPGSEFIRQINDGGLYAPGVTYTNIMTRYDDIVVPYTSGFVPGPNTTNIVVQDQCPQDMSHHMGMAGSPVAAGHVLNALDPEHQRPVPCLAVQPNTGAPLR</sequence>
<dbReference type="Proteomes" id="UP000316256">
    <property type="component" value="Unassembled WGS sequence"/>
</dbReference>
<feature type="signal peptide" evidence="1">
    <location>
        <begin position="1"/>
        <end position="26"/>
    </location>
</feature>
<dbReference type="RefSeq" id="WP_142097138.1">
    <property type="nucleotide sequence ID" value="NZ_VIGH01000003.1"/>
</dbReference>
<keyword evidence="2" id="KW-0378">Hydrolase</keyword>
<dbReference type="Gene3D" id="3.40.50.1820">
    <property type="entry name" value="alpha/beta hydrolase"/>
    <property type="match status" value="1"/>
</dbReference>
<comment type="caution">
    <text evidence="2">The sequence shown here is derived from an EMBL/GenBank/DDBJ whole genome shotgun (WGS) entry which is preliminary data.</text>
</comment>
<name>A0A541BLY6_9NOCA</name>
<dbReference type="PANTHER" id="PTHR32015:SF1">
    <property type="entry name" value="LIPASE"/>
    <property type="match status" value="1"/>
</dbReference>
<keyword evidence="1" id="KW-0732">Signal</keyword>
<dbReference type="EMBL" id="VIGH01000003">
    <property type="protein sequence ID" value="TQF73342.1"/>
    <property type="molecule type" value="Genomic_DNA"/>
</dbReference>
<dbReference type="InterPro" id="IPR029058">
    <property type="entry name" value="AB_hydrolase_fold"/>
</dbReference>
<dbReference type="PANTHER" id="PTHR32015">
    <property type="entry name" value="FASTING INDUCED LIPASE"/>
    <property type="match status" value="1"/>
</dbReference>
<dbReference type="GO" id="GO:0016298">
    <property type="term" value="F:lipase activity"/>
    <property type="evidence" value="ECO:0007669"/>
    <property type="project" value="TreeGrafter"/>
</dbReference>
<organism evidence="2 3">
    <name type="scientific">Rhodococcus spelaei</name>
    <dbReference type="NCBI Taxonomy" id="2546320"/>
    <lineage>
        <taxon>Bacteria</taxon>
        <taxon>Bacillati</taxon>
        <taxon>Actinomycetota</taxon>
        <taxon>Actinomycetes</taxon>
        <taxon>Mycobacteriales</taxon>
        <taxon>Nocardiaceae</taxon>
        <taxon>Rhodococcus</taxon>
    </lineage>
</organism>
<keyword evidence="3" id="KW-1185">Reference proteome</keyword>
<proteinExistence type="predicted"/>
<evidence type="ECO:0000313" key="3">
    <source>
        <dbReference type="Proteomes" id="UP000316256"/>
    </source>
</evidence>
<dbReference type="GO" id="GO:0016042">
    <property type="term" value="P:lipid catabolic process"/>
    <property type="evidence" value="ECO:0007669"/>
    <property type="project" value="InterPro"/>
</dbReference>
<dbReference type="AlphaFoldDB" id="A0A541BLY6"/>
<dbReference type="SUPFAM" id="SSF53474">
    <property type="entry name" value="alpha/beta-Hydrolases"/>
    <property type="match status" value="1"/>
</dbReference>
<gene>
    <name evidence="2" type="ORF">FK531_07465</name>
</gene>
<dbReference type="Pfam" id="PF01674">
    <property type="entry name" value="Lipase_2"/>
    <property type="match status" value="1"/>
</dbReference>
<evidence type="ECO:0000256" key="1">
    <source>
        <dbReference type="SAM" id="SignalP"/>
    </source>
</evidence>
<dbReference type="InterPro" id="IPR002918">
    <property type="entry name" value="Lipase_EstA/Esterase_EstB"/>
</dbReference>
<accession>A0A541BLY6</accession>
<feature type="chain" id="PRO_5022090772" evidence="1">
    <location>
        <begin position="27"/>
        <end position="317"/>
    </location>
</feature>
<protein>
    <submittedName>
        <fullName evidence="2">Alpha/beta fold hydrolase</fullName>
    </submittedName>
</protein>
<dbReference type="OrthoDB" id="8871309at2"/>
<reference evidence="2 3" key="1">
    <citation type="submission" date="2019-06" db="EMBL/GenBank/DDBJ databases">
        <title>Rhodococcus spaelei sp. nov., isolated from a cave.</title>
        <authorList>
            <person name="Lee S.D."/>
        </authorList>
    </citation>
    <scope>NUCLEOTIDE SEQUENCE [LARGE SCALE GENOMIC DNA]</scope>
    <source>
        <strain evidence="2 3">C9-5</strain>
    </source>
</reference>
<evidence type="ECO:0000313" key="2">
    <source>
        <dbReference type="EMBL" id="TQF73342.1"/>
    </source>
</evidence>